<dbReference type="AlphaFoldDB" id="A0AAV4N7G4"/>
<evidence type="ECO:0000313" key="3">
    <source>
        <dbReference type="Proteomes" id="UP001054945"/>
    </source>
</evidence>
<dbReference type="Gene3D" id="3.40.50.300">
    <property type="entry name" value="P-loop containing nucleotide triphosphate hydrolases"/>
    <property type="match status" value="1"/>
</dbReference>
<protein>
    <submittedName>
        <fullName evidence="2">Dynamin-2</fullName>
    </submittedName>
</protein>
<comment type="caution">
    <text evidence="2">The sequence shown here is derived from an EMBL/GenBank/DDBJ whole genome shotgun (WGS) entry which is preliminary data.</text>
</comment>
<dbReference type="EMBL" id="BPLR01003015">
    <property type="protein sequence ID" value="GIX80299.1"/>
    <property type="molecule type" value="Genomic_DNA"/>
</dbReference>
<gene>
    <name evidence="2" type="primary">DNM2_2</name>
    <name evidence="2" type="ORF">CEXT_761951</name>
</gene>
<accession>A0AAV4N7G4</accession>
<reference evidence="2 3" key="1">
    <citation type="submission" date="2021-06" db="EMBL/GenBank/DDBJ databases">
        <title>Caerostris extrusa draft genome.</title>
        <authorList>
            <person name="Kono N."/>
            <person name="Arakawa K."/>
        </authorList>
    </citation>
    <scope>NUCLEOTIDE SEQUENCE [LARGE SCALE GENOMIC DNA]</scope>
</reference>
<proteinExistence type="predicted"/>
<dbReference type="InterPro" id="IPR027417">
    <property type="entry name" value="P-loop_NTPase"/>
</dbReference>
<evidence type="ECO:0000256" key="1">
    <source>
        <dbReference type="SAM" id="MobiDB-lite"/>
    </source>
</evidence>
<organism evidence="2 3">
    <name type="scientific">Caerostris extrusa</name>
    <name type="common">Bark spider</name>
    <name type="synonym">Caerostris bankana</name>
    <dbReference type="NCBI Taxonomy" id="172846"/>
    <lineage>
        <taxon>Eukaryota</taxon>
        <taxon>Metazoa</taxon>
        <taxon>Ecdysozoa</taxon>
        <taxon>Arthropoda</taxon>
        <taxon>Chelicerata</taxon>
        <taxon>Arachnida</taxon>
        <taxon>Araneae</taxon>
        <taxon>Araneomorphae</taxon>
        <taxon>Entelegynae</taxon>
        <taxon>Araneoidea</taxon>
        <taxon>Araneidae</taxon>
        <taxon>Caerostris</taxon>
    </lineage>
</organism>
<sequence>MVRWVSPEMNPQEVDPAAQNEVAEGENDRDLIDMMNELQSKLIANGFSLDIDLPQIAVAVGSQSAEKAVSLRTSLEREFLPREYAIFGHKEDEKFTDFKAVKEEIAASQMPERLNFSLCAHRTQDLLAER</sequence>
<dbReference type="Proteomes" id="UP001054945">
    <property type="component" value="Unassembled WGS sequence"/>
</dbReference>
<evidence type="ECO:0000313" key="2">
    <source>
        <dbReference type="EMBL" id="GIX80299.1"/>
    </source>
</evidence>
<feature type="region of interest" description="Disordered" evidence="1">
    <location>
        <begin position="1"/>
        <end position="23"/>
    </location>
</feature>
<keyword evidence="3" id="KW-1185">Reference proteome</keyword>
<name>A0AAV4N7G4_CAEEX</name>